<dbReference type="Gene3D" id="1.10.8.60">
    <property type="match status" value="1"/>
</dbReference>
<keyword evidence="3" id="KW-0067">ATP-binding</keyword>
<dbReference type="PANTHER" id="PTHR43392">
    <property type="entry name" value="AAA-TYPE ATPASE FAMILY PROTEIN / ANKYRIN REPEAT FAMILY PROTEIN"/>
    <property type="match status" value="1"/>
</dbReference>
<evidence type="ECO:0000256" key="1">
    <source>
        <dbReference type="ARBA" id="ARBA00010378"/>
    </source>
</evidence>
<dbReference type="Proteomes" id="UP000320839">
    <property type="component" value="Chromosome"/>
</dbReference>
<dbReference type="Pfam" id="PF17866">
    <property type="entry name" value="AAA_lid_6"/>
    <property type="match status" value="1"/>
</dbReference>
<sequence>MDYAEKLESMLALICNDVYKIISAHLDQAEEYLDRGELSGQTRDLFQFATQNEGALLRPVINAAAMCDVFSVLRDSLLVDYHMDHKELGRAGEILNQSLSRYCWREDYRQYQDATDVRQMRKFLTQWEADPSWLGGAILEGALVDPFGDFVILACLISHSPRPFQTYQKILLLTAKLILEANGISREDRTFFADLKQRLKEIESSINSSLPAVPEPSSSGKPQAEPTAGEPEQIQPATALQQGLQELQTLIGLDSVKAEVTSLTNFLKIRQQRIAQGMPVASQTLHFVFTGNPGTGKTTVARILAKILYGFEILKTSNFIEADRAMMVGGYVGQTAIKASEVIAKATDGVLFIDEAYTLAKKGAQDFGQEAIDTLLKKMEDLRERLVVIVAGYPNEMAEFIESNPGLESRFSRYIVFEDYHVADLCQIFELMCRSNAYELTPAARGNLAIILNRVFADRDENFGNARLVRNAYERTLSNHANRLATSDEPITREALATIEAVDLPYEIAKEFNRPYDLSDSQWRVNCPHCENATTTELSCLGEIVKCKSCGTRFRCPWWNLDRDTVPSLSGFELYERESDLNGYDVQEEAEKADGTGAG</sequence>
<evidence type="ECO:0000256" key="3">
    <source>
        <dbReference type="ARBA" id="ARBA00022840"/>
    </source>
</evidence>
<dbReference type="AlphaFoldDB" id="A0A518FVL9"/>
<dbReference type="SMART" id="SM00382">
    <property type="entry name" value="AAA"/>
    <property type="match status" value="1"/>
</dbReference>
<dbReference type="GO" id="GO:0016887">
    <property type="term" value="F:ATP hydrolysis activity"/>
    <property type="evidence" value="ECO:0007669"/>
    <property type="project" value="InterPro"/>
</dbReference>
<dbReference type="InterPro" id="IPR041627">
    <property type="entry name" value="AAA_lid_6"/>
</dbReference>
<protein>
    <submittedName>
        <fullName evidence="6">Stage V sporulation protein K</fullName>
    </submittedName>
</protein>
<dbReference type="SUPFAM" id="SSF52540">
    <property type="entry name" value="P-loop containing nucleoside triphosphate hydrolases"/>
    <property type="match status" value="1"/>
</dbReference>
<feature type="compositionally biased region" description="Polar residues" evidence="4">
    <location>
        <begin position="206"/>
        <end position="221"/>
    </location>
</feature>
<evidence type="ECO:0000259" key="5">
    <source>
        <dbReference type="SMART" id="SM00382"/>
    </source>
</evidence>
<evidence type="ECO:0000313" key="6">
    <source>
        <dbReference type="EMBL" id="QDV20345.1"/>
    </source>
</evidence>
<dbReference type="PRINTS" id="PR00819">
    <property type="entry name" value="CBXCFQXSUPER"/>
</dbReference>
<comment type="similarity">
    <text evidence="1">Belongs to the CbxX/CfxQ family.</text>
</comment>
<dbReference type="RefSeq" id="WP_145458480.1">
    <property type="nucleotide sequence ID" value="NZ_CP036317.1"/>
</dbReference>
<dbReference type="InterPro" id="IPR027417">
    <property type="entry name" value="P-loop_NTPase"/>
</dbReference>
<dbReference type="FunFam" id="3.40.50.300:FF:000216">
    <property type="entry name" value="Type VII secretion ATPase EccA"/>
    <property type="match status" value="1"/>
</dbReference>
<keyword evidence="2" id="KW-0547">Nucleotide-binding</keyword>
<evidence type="ECO:0000256" key="4">
    <source>
        <dbReference type="SAM" id="MobiDB-lite"/>
    </source>
</evidence>
<proteinExistence type="inferred from homology"/>
<evidence type="ECO:0000313" key="7">
    <source>
        <dbReference type="Proteomes" id="UP000320839"/>
    </source>
</evidence>
<dbReference type="PANTHER" id="PTHR43392:SF2">
    <property type="entry name" value="AAA-TYPE ATPASE FAMILY PROTEIN _ ANKYRIN REPEAT FAMILY PROTEIN"/>
    <property type="match status" value="1"/>
</dbReference>
<gene>
    <name evidence="6" type="primary">spoVK</name>
    <name evidence="6" type="ORF">Pan153_50200</name>
</gene>
<feature type="domain" description="AAA+ ATPase" evidence="5">
    <location>
        <begin position="283"/>
        <end position="421"/>
    </location>
</feature>
<dbReference type="CDD" id="cd00009">
    <property type="entry name" value="AAA"/>
    <property type="match status" value="1"/>
</dbReference>
<dbReference type="GO" id="GO:0005524">
    <property type="term" value="F:ATP binding"/>
    <property type="evidence" value="ECO:0007669"/>
    <property type="project" value="UniProtKB-KW"/>
</dbReference>
<dbReference type="OrthoDB" id="9813147at2"/>
<dbReference type="InterPro" id="IPR000641">
    <property type="entry name" value="CbxX/CfxQ"/>
</dbReference>
<accession>A0A518FVL9</accession>
<dbReference type="InterPro" id="IPR050773">
    <property type="entry name" value="CbxX/CfxQ_RuBisCO_ESX"/>
</dbReference>
<feature type="region of interest" description="Disordered" evidence="4">
    <location>
        <begin position="206"/>
        <end position="231"/>
    </location>
</feature>
<dbReference type="InterPro" id="IPR003959">
    <property type="entry name" value="ATPase_AAA_core"/>
</dbReference>
<reference evidence="6 7" key="1">
    <citation type="submission" date="2019-02" db="EMBL/GenBank/DDBJ databases">
        <title>Deep-cultivation of Planctomycetes and their phenomic and genomic characterization uncovers novel biology.</title>
        <authorList>
            <person name="Wiegand S."/>
            <person name="Jogler M."/>
            <person name="Boedeker C."/>
            <person name="Pinto D."/>
            <person name="Vollmers J."/>
            <person name="Rivas-Marin E."/>
            <person name="Kohn T."/>
            <person name="Peeters S.H."/>
            <person name="Heuer A."/>
            <person name="Rast P."/>
            <person name="Oberbeckmann S."/>
            <person name="Bunk B."/>
            <person name="Jeske O."/>
            <person name="Meyerdierks A."/>
            <person name="Storesund J.E."/>
            <person name="Kallscheuer N."/>
            <person name="Luecker S."/>
            <person name="Lage O.M."/>
            <person name="Pohl T."/>
            <person name="Merkel B.J."/>
            <person name="Hornburger P."/>
            <person name="Mueller R.-W."/>
            <person name="Bruemmer F."/>
            <person name="Labrenz M."/>
            <person name="Spormann A.M."/>
            <person name="Op den Camp H."/>
            <person name="Overmann J."/>
            <person name="Amann R."/>
            <person name="Jetten M.S.M."/>
            <person name="Mascher T."/>
            <person name="Medema M.H."/>
            <person name="Devos D.P."/>
            <person name="Kaster A.-K."/>
            <person name="Ovreas L."/>
            <person name="Rohde M."/>
            <person name="Galperin M.Y."/>
            <person name="Jogler C."/>
        </authorList>
    </citation>
    <scope>NUCLEOTIDE SEQUENCE [LARGE SCALE GENOMIC DNA]</scope>
    <source>
        <strain evidence="6 7">Pan153</strain>
    </source>
</reference>
<dbReference type="Gene3D" id="3.40.50.300">
    <property type="entry name" value="P-loop containing nucleotide triphosphate hydrolases"/>
    <property type="match status" value="1"/>
</dbReference>
<evidence type="ECO:0000256" key="2">
    <source>
        <dbReference type="ARBA" id="ARBA00022741"/>
    </source>
</evidence>
<dbReference type="InterPro" id="IPR003593">
    <property type="entry name" value="AAA+_ATPase"/>
</dbReference>
<name>A0A518FVL9_9PLAN</name>
<dbReference type="Pfam" id="PF00004">
    <property type="entry name" value="AAA"/>
    <property type="match status" value="1"/>
</dbReference>
<organism evidence="6 7">
    <name type="scientific">Gimesia panareensis</name>
    <dbReference type="NCBI Taxonomy" id="2527978"/>
    <lineage>
        <taxon>Bacteria</taxon>
        <taxon>Pseudomonadati</taxon>
        <taxon>Planctomycetota</taxon>
        <taxon>Planctomycetia</taxon>
        <taxon>Planctomycetales</taxon>
        <taxon>Planctomycetaceae</taxon>
        <taxon>Gimesia</taxon>
    </lineage>
</organism>
<dbReference type="EMBL" id="CP036317">
    <property type="protein sequence ID" value="QDV20345.1"/>
    <property type="molecule type" value="Genomic_DNA"/>
</dbReference>